<keyword evidence="7" id="KW-1185">Reference proteome</keyword>
<proteinExistence type="predicted"/>
<comment type="caution">
    <text evidence="6">The sequence shown here is derived from an EMBL/GenBank/DDBJ whole genome shotgun (WGS) entry which is preliminary data.</text>
</comment>
<feature type="domain" description="FtsK" evidence="5">
    <location>
        <begin position="192"/>
        <end position="400"/>
    </location>
</feature>
<evidence type="ECO:0000256" key="4">
    <source>
        <dbReference type="SAM" id="Phobius"/>
    </source>
</evidence>
<reference evidence="6 7" key="1">
    <citation type="submission" date="2015-05" db="EMBL/GenBank/DDBJ databases">
        <title>Genome sequence of Mycobacterium haemophilum.</title>
        <authorList>
            <person name="Greninger A.L."/>
            <person name="Cunningham G."/>
            <person name="Miller S."/>
        </authorList>
    </citation>
    <scope>NUCLEOTIDE SEQUENCE [LARGE SCALE GENOMIC DNA]</scope>
    <source>
        <strain evidence="7">UC1</strain>
    </source>
</reference>
<dbReference type="InterPro" id="IPR050206">
    <property type="entry name" value="FtsK/SpoIIIE/SftA"/>
</dbReference>
<dbReference type="PANTHER" id="PTHR22683:SF41">
    <property type="entry name" value="DNA TRANSLOCASE FTSK"/>
    <property type="match status" value="1"/>
</dbReference>
<dbReference type="Pfam" id="PF01580">
    <property type="entry name" value="FtsK_SpoIIIE"/>
    <property type="match status" value="1"/>
</dbReference>
<dbReference type="PATRIC" id="fig|29311.18.peg.1386"/>
<organism evidence="6 7">
    <name type="scientific">Mycobacterium haemophilum</name>
    <dbReference type="NCBI Taxonomy" id="29311"/>
    <lineage>
        <taxon>Bacteria</taxon>
        <taxon>Bacillati</taxon>
        <taxon>Actinomycetota</taxon>
        <taxon>Actinomycetes</taxon>
        <taxon>Mycobacteriales</taxon>
        <taxon>Mycobacteriaceae</taxon>
        <taxon>Mycobacterium</taxon>
    </lineage>
</organism>
<accession>A0A0I9U8A2</accession>
<dbReference type="InterPro" id="IPR003593">
    <property type="entry name" value="AAA+_ATPase"/>
</dbReference>
<sequence length="475" mass="51486">MHGSSNSRNSNNSQSSDDEWIGELIWSLTKAAGHLVWWAMLFPATSIPIIISGLVGIRFGVRAGMATSIAVALAYGLWAWFDQKSFESWVVQPVRRRWLIWWRYSRCWESVCALHGLTGKLGERTLVPLLRAVQIGRHTDVLDLRVVTGQSTTDWQKQAQALAAAWRAERLVIRATAPGELRVTIMRGDVLADPVRLPAIKPGSAVDLSAVRAGVTETRQWWRVPVLGHHVLVAGATGSGKGSVLWSLIAGLTPAVRTGQVRLCVIDPKGGMELGAGATLFYVFSHDATATTVELLRALVGLMHERANRLRGHTRLHTPTPAEPLFVVVVDEIAALTAYVTDRKVRTEFEQLLGLLLSQGRAVGISVVAAIQDPSKDSLPVRQLFTVRIGLRLTEASQTAMVLGQGARDAGAGCDLISDATPGVGYVMIDGTAEPLRVRAFHVTDDDIATLARAFAPPRPAGRQDIGDRQDGGPR</sequence>
<keyword evidence="2 3" id="KW-0067">ATP-binding</keyword>
<dbReference type="PROSITE" id="PS50901">
    <property type="entry name" value="FTSK"/>
    <property type="match status" value="1"/>
</dbReference>
<dbReference type="InterPro" id="IPR002543">
    <property type="entry name" value="FtsK_dom"/>
</dbReference>
<keyword evidence="1 3" id="KW-0547">Nucleotide-binding</keyword>
<dbReference type="OrthoDB" id="3217500at2"/>
<feature type="transmembrane region" description="Helical" evidence="4">
    <location>
        <begin position="35"/>
        <end position="56"/>
    </location>
</feature>
<keyword evidence="6" id="KW-0131">Cell cycle</keyword>
<dbReference type="InterPro" id="IPR027417">
    <property type="entry name" value="P-loop_NTPase"/>
</dbReference>
<dbReference type="AlphaFoldDB" id="A0A0I9U8A2"/>
<dbReference type="GO" id="GO:0005524">
    <property type="term" value="F:ATP binding"/>
    <property type="evidence" value="ECO:0007669"/>
    <property type="project" value="UniProtKB-UniRule"/>
</dbReference>
<gene>
    <name evidence="6" type="ORF">ABH38_08590</name>
</gene>
<keyword evidence="6" id="KW-0132">Cell division</keyword>
<dbReference type="EMBL" id="LDPR01000005">
    <property type="protein sequence ID" value="KLO37448.1"/>
    <property type="molecule type" value="Genomic_DNA"/>
</dbReference>
<feature type="transmembrane region" description="Helical" evidence="4">
    <location>
        <begin position="63"/>
        <end position="81"/>
    </location>
</feature>
<evidence type="ECO:0000313" key="7">
    <source>
        <dbReference type="Proteomes" id="UP000036334"/>
    </source>
</evidence>
<dbReference type="RefSeq" id="WP_047315740.1">
    <property type="nucleotide sequence ID" value="NZ_LDPQ01000016.1"/>
</dbReference>
<evidence type="ECO:0000256" key="2">
    <source>
        <dbReference type="ARBA" id="ARBA00022840"/>
    </source>
</evidence>
<dbReference type="PANTHER" id="PTHR22683">
    <property type="entry name" value="SPORULATION PROTEIN RELATED"/>
    <property type="match status" value="1"/>
</dbReference>
<keyword evidence="4" id="KW-0472">Membrane</keyword>
<dbReference type="GO" id="GO:0003677">
    <property type="term" value="F:DNA binding"/>
    <property type="evidence" value="ECO:0007669"/>
    <property type="project" value="InterPro"/>
</dbReference>
<dbReference type="SUPFAM" id="SSF52540">
    <property type="entry name" value="P-loop containing nucleoside triphosphate hydrolases"/>
    <property type="match status" value="1"/>
</dbReference>
<evidence type="ECO:0000313" key="6">
    <source>
        <dbReference type="EMBL" id="KLO37448.1"/>
    </source>
</evidence>
<dbReference type="Proteomes" id="UP000036334">
    <property type="component" value="Unassembled WGS sequence"/>
</dbReference>
<evidence type="ECO:0000256" key="1">
    <source>
        <dbReference type="ARBA" id="ARBA00022741"/>
    </source>
</evidence>
<protein>
    <submittedName>
        <fullName evidence="6">Cell division protein FtsK</fullName>
    </submittedName>
</protein>
<dbReference type="SMART" id="SM00382">
    <property type="entry name" value="AAA"/>
    <property type="match status" value="1"/>
</dbReference>
<evidence type="ECO:0000259" key="5">
    <source>
        <dbReference type="PROSITE" id="PS50901"/>
    </source>
</evidence>
<dbReference type="Gene3D" id="3.40.50.300">
    <property type="entry name" value="P-loop containing nucleotide triphosphate hydrolases"/>
    <property type="match status" value="1"/>
</dbReference>
<keyword evidence="4" id="KW-1133">Transmembrane helix</keyword>
<name>A0A0I9U8A2_9MYCO</name>
<evidence type="ECO:0000256" key="3">
    <source>
        <dbReference type="PROSITE-ProRule" id="PRU00289"/>
    </source>
</evidence>
<dbReference type="GO" id="GO:0051301">
    <property type="term" value="P:cell division"/>
    <property type="evidence" value="ECO:0007669"/>
    <property type="project" value="UniProtKB-KW"/>
</dbReference>
<keyword evidence="4" id="KW-0812">Transmembrane</keyword>
<dbReference type="CDD" id="cd01127">
    <property type="entry name" value="TrwB_TraG_TraD_VirD4"/>
    <property type="match status" value="1"/>
</dbReference>
<feature type="binding site" evidence="3">
    <location>
        <begin position="235"/>
        <end position="242"/>
    </location>
    <ligand>
        <name>ATP</name>
        <dbReference type="ChEBI" id="CHEBI:30616"/>
    </ligand>
</feature>